<dbReference type="Proteomes" id="UP000297245">
    <property type="component" value="Unassembled WGS sequence"/>
</dbReference>
<feature type="signal peptide" evidence="1">
    <location>
        <begin position="1"/>
        <end position="19"/>
    </location>
</feature>
<dbReference type="AlphaFoldDB" id="A0A4S8LA69"/>
<feature type="chain" id="PRO_5020601703" evidence="1">
    <location>
        <begin position="20"/>
        <end position="111"/>
    </location>
</feature>
<gene>
    <name evidence="2" type="ORF">K435DRAFT_843142</name>
</gene>
<organism evidence="2 3">
    <name type="scientific">Dendrothele bispora (strain CBS 962.96)</name>
    <dbReference type="NCBI Taxonomy" id="1314807"/>
    <lineage>
        <taxon>Eukaryota</taxon>
        <taxon>Fungi</taxon>
        <taxon>Dikarya</taxon>
        <taxon>Basidiomycota</taxon>
        <taxon>Agaricomycotina</taxon>
        <taxon>Agaricomycetes</taxon>
        <taxon>Agaricomycetidae</taxon>
        <taxon>Agaricales</taxon>
        <taxon>Agaricales incertae sedis</taxon>
        <taxon>Dendrothele</taxon>
    </lineage>
</organism>
<sequence length="111" mass="12656">MDPLLALFLASAFTIATNADQVSLANVLDGRFYSFVPNEYILEMSEVNMRRSVSVYHSIRSEGISFDVTKEWDEPDILEPKDALRIAQLPDVRAIRPVSKNRLDICDSNWH</sequence>
<evidence type="ECO:0000313" key="3">
    <source>
        <dbReference type="Proteomes" id="UP000297245"/>
    </source>
</evidence>
<name>A0A4S8LA69_DENBC</name>
<dbReference type="EMBL" id="ML179534">
    <property type="protein sequence ID" value="THU85692.1"/>
    <property type="molecule type" value="Genomic_DNA"/>
</dbReference>
<keyword evidence="1" id="KW-0732">Signal</keyword>
<keyword evidence="3" id="KW-1185">Reference proteome</keyword>
<protein>
    <submittedName>
        <fullName evidence="2">Uncharacterized protein</fullName>
    </submittedName>
</protein>
<evidence type="ECO:0000313" key="2">
    <source>
        <dbReference type="EMBL" id="THU85692.1"/>
    </source>
</evidence>
<reference evidence="2 3" key="1">
    <citation type="journal article" date="2019" name="Nat. Ecol. Evol.">
        <title>Megaphylogeny resolves global patterns of mushroom evolution.</title>
        <authorList>
            <person name="Varga T."/>
            <person name="Krizsan K."/>
            <person name="Foldi C."/>
            <person name="Dima B."/>
            <person name="Sanchez-Garcia M."/>
            <person name="Sanchez-Ramirez S."/>
            <person name="Szollosi G.J."/>
            <person name="Szarkandi J.G."/>
            <person name="Papp V."/>
            <person name="Albert L."/>
            <person name="Andreopoulos W."/>
            <person name="Angelini C."/>
            <person name="Antonin V."/>
            <person name="Barry K.W."/>
            <person name="Bougher N.L."/>
            <person name="Buchanan P."/>
            <person name="Buyck B."/>
            <person name="Bense V."/>
            <person name="Catcheside P."/>
            <person name="Chovatia M."/>
            <person name="Cooper J."/>
            <person name="Damon W."/>
            <person name="Desjardin D."/>
            <person name="Finy P."/>
            <person name="Geml J."/>
            <person name="Haridas S."/>
            <person name="Hughes K."/>
            <person name="Justo A."/>
            <person name="Karasinski D."/>
            <person name="Kautmanova I."/>
            <person name="Kiss B."/>
            <person name="Kocsube S."/>
            <person name="Kotiranta H."/>
            <person name="LaButti K.M."/>
            <person name="Lechner B.E."/>
            <person name="Liimatainen K."/>
            <person name="Lipzen A."/>
            <person name="Lukacs Z."/>
            <person name="Mihaltcheva S."/>
            <person name="Morgado L.N."/>
            <person name="Niskanen T."/>
            <person name="Noordeloos M.E."/>
            <person name="Ohm R.A."/>
            <person name="Ortiz-Santana B."/>
            <person name="Ovrebo C."/>
            <person name="Racz N."/>
            <person name="Riley R."/>
            <person name="Savchenko A."/>
            <person name="Shiryaev A."/>
            <person name="Soop K."/>
            <person name="Spirin V."/>
            <person name="Szebenyi C."/>
            <person name="Tomsovsky M."/>
            <person name="Tulloss R.E."/>
            <person name="Uehling J."/>
            <person name="Grigoriev I.V."/>
            <person name="Vagvolgyi C."/>
            <person name="Papp T."/>
            <person name="Martin F.M."/>
            <person name="Miettinen O."/>
            <person name="Hibbett D.S."/>
            <person name="Nagy L.G."/>
        </authorList>
    </citation>
    <scope>NUCLEOTIDE SEQUENCE [LARGE SCALE GENOMIC DNA]</scope>
    <source>
        <strain evidence="2 3">CBS 962.96</strain>
    </source>
</reference>
<evidence type="ECO:0000256" key="1">
    <source>
        <dbReference type="SAM" id="SignalP"/>
    </source>
</evidence>
<accession>A0A4S8LA69</accession>
<proteinExistence type="predicted"/>